<comment type="caution">
    <text evidence="1">The sequence shown here is derived from an EMBL/GenBank/DDBJ whole genome shotgun (WGS) entry which is preliminary data.</text>
</comment>
<sequence length="141" mass="14663">MILTDAKFSDGKLNDIVMMGLRSAIGAIFIAHGVSKFGDGFVGFLTGSLGLPAEMQIPIALAELIPGILIIIGVLSRISASLISIIMVGAILYVKGASNLTGQGGYELDLILLASSLVIIVMGPGRVSLSHIAKKIPRPLH</sequence>
<accession>A0AC60VY08</accession>
<proteinExistence type="predicted"/>
<evidence type="ECO:0000313" key="1">
    <source>
        <dbReference type="EMBL" id="MBA4452428.1"/>
    </source>
</evidence>
<name>A0AC60VY08_9ARCH</name>
<evidence type="ECO:0000313" key="2">
    <source>
        <dbReference type="Proteomes" id="UP000559653"/>
    </source>
</evidence>
<dbReference type="EMBL" id="JACEMZ010000023">
    <property type="protein sequence ID" value="MBA4452428.1"/>
    <property type="molecule type" value="Genomic_DNA"/>
</dbReference>
<organism evidence="1 2">
    <name type="scientific">Candidatus Nitrosomaritimum aestuariumsis</name>
    <dbReference type="NCBI Taxonomy" id="3342354"/>
    <lineage>
        <taxon>Archaea</taxon>
        <taxon>Nitrososphaerota</taxon>
        <taxon>Nitrososphaeria</taxon>
        <taxon>Nitrosopumilales</taxon>
        <taxon>Nitrosopumilaceae</taxon>
        <taxon>Candidatus Nitrosomaritimum</taxon>
    </lineage>
</organism>
<gene>
    <name evidence="1" type="ORF">H2B03_04555</name>
</gene>
<reference evidence="1 2" key="1">
    <citation type="journal article" date="2020" name="Appl. Environ. Microbiol.">
        <title>Genomic Characteristics of a Novel Species of Ammonia-Oxidizing Archaea from the Jiulong River Estuary.</title>
        <authorList>
            <person name="Zou D."/>
            <person name="Wan R."/>
            <person name="Han L."/>
            <person name="Xu M.N."/>
            <person name="Liu Y."/>
            <person name="Liu H."/>
            <person name="Kao S.J."/>
            <person name="Li M."/>
        </authorList>
    </citation>
    <scope>NUCLEOTIDE SEQUENCE [LARGE SCALE GENOMIC DNA]</scope>
    <source>
        <strain evidence="1">W1bin1</strain>
    </source>
</reference>
<protein>
    <submittedName>
        <fullName evidence="1">DoxX family protein</fullName>
    </submittedName>
</protein>
<dbReference type="Proteomes" id="UP000559653">
    <property type="component" value="Unassembled WGS sequence"/>
</dbReference>